<organism evidence="2 3">
    <name type="scientific">Vibrio hippocampi</name>
    <dbReference type="NCBI Taxonomy" id="654686"/>
    <lineage>
        <taxon>Bacteria</taxon>
        <taxon>Pseudomonadati</taxon>
        <taxon>Pseudomonadota</taxon>
        <taxon>Gammaproteobacteria</taxon>
        <taxon>Vibrionales</taxon>
        <taxon>Vibrionaceae</taxon>
        <taxon>Vibrio</taxon>
    </lineage>
</organism>
<protein>
    <recommendedName>
        <fullName evidence="1">Flp pilus assembly protein RcpC/CpaB domain-containing protein</fullName>
    </recommendedName>
</protein>
<evidence type="ECO:0000313" key="2">
    <source>
        <dbReference type="EMBL" id="CAH0529493.1"/>
    </source>
</evidence>
<dbReference type="InterPro" id="IPR031571">
    <property type="entry name" value="RcpC_dom"/>
</dbReference>
<sequence length="279" mass="30769">MRSRIIVFVALLAILVGGYGIYDSLTTSKSVTPQTVTQAPEPKQNQPEYITVWRLKQDVSRGEAISGAAVQRQQMELTQALDLGMRADVELDFSPTTLFNSELKAGDLVQPEHLTLESDSGYIDLLVTEGMTLYPLVVSNKNLISDYIRPGEHIDILTVSSPRSNLSGAQGKPNRFRGVTATLFLQNIKVLNMGSGDNEEDKVRPAAGKQDDGFTTIIIEIPPSEVARLALAQRTMHLEVYRSREYQEPVYADVRNVIDNYVGVEELRGSTSRGQGGEL</sequence>
<gene>
    <name evidence="2" type="ORF">VHP8226_03247</name>
</gene>
<dbReference type="Pfam" id="PF16976">
    <property type="entry name" value="RcpC"/>
    <property type="match status" value="1"/>
</dbReference>
<dbReference type="Proteomes" id="UP000838160">
    <property type="component" value="Unassembled WGS sequence"/>
</dbReference>
<dbReference type="InterPro" id="IPR017592">
    <property type="entry name" value="Pilus_assmbl_Flp-typ_CpaB"/>
</dbReference>
<reference evidence="2" key="1">
    <citation type="submission" date="2021-12" db="EMBL/GenBank/DDBJ databases">
        <authorList>
            <person name="Rodrigo-Torres L."/>
            <person name="Arahal R. D."/>
            <person name="Lucena T."/>
        </authorList>
    </citation>
    <scope>NUCLEOTIDE SEQUENCE</scope>
    <source>
        <strain evidence="2">CECT 8226</strain>
    </source>
</reference>
<proteinExistence type="predicted"/>
<keyword evidence="3" id="KW-1185">Reference proteome</keyword>
<evidence type="ECO:0000259" key="1">
    <source>
        <dbReference type="Pfam" id="PF16976"/>
    </source>
</evidence>
<dbReference type="EMBL" id="CAKLCM010000003">
    <property type="protein sequence ID" value="CAH0529493.1"/>
    <property type="molecule type" value="Genomic_DNA"/>
</dbReference>
<accession>A0ABM8ZLT8</accession>
<comment type="caution">
    <text evidence="2">The sequence shown here is derived from an EMBL/GenBank/DDBJ whole genome shotgun (WGS) entry which is preliminary data.</text>
</comment>
<dbReference type="RefSeq" id="WP_237486086.1">
    <property type="nucleotide sequence ID" value="NZ_CAKLCM010000003.1"/>
</dbReference>
<dbReference type="NCBIfam" id="TIGR03177">
    <property type="entry name" value="pilus_cpaB"/>
    <property type="match status" value="1"/>
</dbReference>
<feature type="domain" description="Flp pilus assembly protein RcpC/CpaB" evidence="1">
    <location>
        <begin position="126"/>
        <end position="238"/>
    </location>
</feature>
<evidence type="ECO:0000313" key="3">
    <source>
        <dbReference type="Proteomes" id="UP000838160"/>
    </source>
</evidence>
<name>A0ABM8ZLT8_9VIBR</name>